<gene>
    <name evidence="7" type="primary">gadX</name>
    <name evidence="7" type="ORF">NCTC11155_01886</name>
</gene>
<dbReference type="PROSITE" id="PS01124">
    <property type="entry name" value="HTH_ARAC_FAMILY_2"/>
    <property type="match status" value="1"/>
</dbReference>
<keyword evidence="7" id="KW-0418">Kinase</keyword>
<feature type="domain" description="HTH araC/xylS-type" evidence="6">
    <location>
        <begin position="835"/>
        <end position="931"/>
    </location>
</feature>
<proteinExistence type="predicted"/>
<dbReference type="EMBL" id="UFSX01000001">
    <property type="protein sequence ID" value="SUV29894.1"/>
    <property type="molecule type" value="Genomic_DNA"/>
</dbReference>
<dbReference type="InterPro" id="IPR018060">
    <property type="entry name" value="HTH_AraC"/>
</dbReference>
<feature type="transmembrane region" description="Helical" evidence="5">
    <location>
        <begin position="760"/>
        <end position="778"/>
    </location>
</feature>
<name>A0A380YMG0_9BACE</name>
<dbReference type="GeneID" id="93071779"/>
<dbReference type="OrthoDB" id="717811at2"/>
<dbReference type="PANTHER" id="PTHR43280:SF2">
    <property type="entry name" value="HTH-TYPE TRANSCRIPTIONAL REGULATOR EXSA"/>
    <property type="match status" value="1"/>
</dbReference>
<evidence type="ECO:0000256" key="2">
    <source>
        <dbReference type="ARBA" id="ARBA00023125"/>
    </source>
</evidence>
<dbReference type="InterPro" id="IPR011123">
    <property type="entry name" value="Y_Y_Y"/>
</dbReference>
<dbReference type="PROSITE" id="PS00041">
    <property type="entry name" value="HTH_ARAC_FAMILY_1"/>
    <property type="match status" value="1"/>
</dbReference>
<dbReference type="Gene3D" id="2.60.40.10">
    <property type="entry name" value="Immunoglobulins"/>
    <property type="match status" value="1"/>
</dbReference>
<sequence>MEKIRTILKAQISLLTFILLFISLNSFSANVKFYNISDIYGITSGEAFSVCKDQYGFIWASTKTGVLRVTEGDCRNYELPCKTTDFVFVKLTYGNSQLFSYTNNSQIFHYDEVTDRFLFLTDLREKTGNSHITIGTIVTDKKGNLWIASSTGLFKYENNILTKITQTEEEIKHLTFYDKNHLFYITSTGISLLDISTSKSRLIYPNDTKDFRQIASLYYDEQLNRLWIGTGAAGLFYYDIIKKTLSPIPLKGFPKQPILAIKKDINNTLLIGIDGQGIWNISEKGDKLLNIYKEDLNNPFSLRGDGVYDIFCDKSRNWVATYTGKLSFFENVNSQITPIAYQINNPNSLGNNYVNKIMEDHEGHIWFATNNGLSRWNPVSNKWNHYYQNKSEQAKVFLTLCEDSQGRIWAGSYSSGVYLLDRKTGQTLQHYSSKTHTPGFSGDFIFDCFVDEEGDVWIGGNQNLSCYRIKENCFQEYPIQPVSSFAELSAGKLLLTTSRGLFLLDKNHGTIETLVEGSLAQDIVINNNTIWVATCRDGLIKYDYDKRQTERLTTESGLTSNYVNSILLDNGFLWIGTENGLCRLNILNNAIRSYTSVYSLSNTTFCVNSCTKLKNGKLIWGTNNGAIMFAPELIHETRPQGNIFFQNITVSGRSIRTIPHLLKNIPVNQQKTLSLNYTQNNFMLELLPTGGSTRNMKFSWLLEGLDTDWSRPSELHFINYTNLPGGDFKLHIRMYDGSLSQIIDERSLNIHITPPFWNTWWFATLISLCIVSYIIYAFKSYSNRLKRKSTNDRLIADAAQILMQEEMQQSESGSCKEKSILQSKPKSKPNDPFVNKAIAVINENIANYEFGKEEFAAAMNVSSSLLYKRIKALTDQSPSDFIKTVRMNHALKLLQSGQYTVTEVSELSGFSSLSIFSRAFKKHFGKTPTEI</sequence>
<dbReference type="GO" id="GO:0003700">
    <property type="term" value="F:DNA-binding transcription factor activity"/>
    <property type="evidence" value="ECO:0007669"/>
    <property type="project" value="InterPro"/>
</dbReference>
<dbReference type="GO" id="GO:0016301">
    <property type="term" value="F:kinase activity"/>
    <property type="evidence" value="ECO:0007669"/>
    <property type="project" value="UniProtKB-KW"/>
</dbReference>
<evidence type="ECO:0000256" key="1">
    <source>
        <dbReference type="ARBA" id="ARBA00023015"/>
    </source>
</evidence>
<dbReference type="Pfam" id="PF07494">
    <property type="entry name" value="Reg_prop"/>
    <property type="match status" value="3"/>
</dbReference>
<evidence type="ECO:0000313" key="7">
    <source>
        <dbReference type="EMBL" id="SUV29894.1"/>
    </source>
</evidence>
<feature type="region of interest" description="Disordered" evidence="4">
    <location>
        <begin position="808"/>
        <end position="828"/>
    </location>
</feature>
<keyword evidence="5" id="KW-0812">Transmembrane</keyword>
<dbReference type="InterPro" id="IPR018062">
    <property type="entry name" value="HTH_AraC-typ_CS"/>
</dbReference>
<dbReference type="InterPro" id="IPR015943">
    <property type="entry name" value="WD40/YVTN_repeat-like_dom_sf"/>
</dbReference>
<dbReference type="Gene3D" id="1.10.10.60">
    <property type="entry name" value="Homeodomain-like"/>
    <property type="match status" value="1"/>
</dbReference>
<dbReference type="STRING" id="483216.BACEGG_01920"/>
<dbReference type="InterPro" id="IPR020449">
    <property type="entry name" value="Tscrpt_reg_AraC-type_HTH"/>
</dbReference>
<protein>
    <submittedName>
        <fullName evidence="7">Integral membrane sensor hybrid histidine kinase</fullName>
    </submittedName>
</protein>
<dbReference type="SUPFAM" id="SSF63829">
    <property type="entry name" value="Calcium-dependent phosphotriesterase"/>
    <property type="match status" value="1"/>
</dbReference>
<dbReference type="Gene3D" id="2.130.10.10">
    <property type="entry name" value="YVTN repeat-like/Quinoprotein amine dehydrogenase"/>
    <property type="match status" value="2"/>
</dbReference>
<dbReference type="InterPro" id="IPR013783">
    <property type="entry name" value="Ig-like_fold"/>
</dbReference>
<dbReference type="SMART" id="SM00342">
    <property type="entry name" value="HTH_ARAC"/>
    <property type="match status" value="1"/>
</dbReference>
<dbReference type="Proteomes" id="UP000254424">
    <property type="component" value="Unassembled WGS sequence"/>
</dbReference>
<dbReference type="Pfam" id="PF07495">
    <property type="entry name" value="Y_Y_Y"/>
    <property type="match status" value="1"/>
</dbReference>
<keyword evidence="5" id="KW-1133">Transmembrane helix</keyword>
<evidence type="ECO:0000313" key="8">
    <source>
        <dbReference type="Proteomes" id="UP000254424"/>
    </source>
</evidence>
<dbReference type="GO" id="GO:0043565">
    <property type="term" value="F:sequence-specific DNA binding"/>
    <property type="evidence" value="ECO:0007669"/>
    <property type="project" value="InterPro"/>
</dbReference>
<dbReference type="InterPro" id="IPR011110">
    <property type="entry name" value="Reg_prop"/>
</dbReference>
<dbReference type="PRINTS" id="PR00032">
    <property type="entry name" value="HTHARAC"/>
</dbReference>
<accession>A0A380YMG0</accession>
<dbReference type="Pfam" id="PF12833">
    <property type="entry name" value="HTH_18"/>
    <property type="match status" value="1"/>
</dbReference>
<reference evidence="7 8" key="1">
    <citation type="submission" date="2018-06" db="EMBL/GenBank/DDBJ databases">
        <authorList>
            <consortium name="Pathogen Informatics"/>
            <person name="Doyle S."/>
        </authorList>
    </citation>
    <scope>NUCLEOTIDE SEQUENCE [LARGE SCALE GENOMIC DNA]</scope>
    <source>
        <strain evidence="7 8">NCTC11155</strain>
    </source>
</reference>
<evidence type="ECO:0000256" key="3">
    <source>
        <dbReference type="ARBA" id="ARBA00023163"/>
    </source>
</evidence>
<evidence type="ECO:0000256" key="4">
    <source>
        <dbReference type="SAM" id="MobiDB-lite"/>
    </source>
</evidence>
<organism evidence="7 8">
    <name type="scientific">Bacteroides eggerthii</name>
    <dbReference type="NCBI Taxonomy" id="28111"/>
    <lineage>
        <taxon>Bacteria</taxon>
        <taxon>Pseudomonadati</taxon>
        <taxon>Bacteroidota</taxon>
        <taxon>Bacteroidia</taxon>
        <taxon>Bacteroidales</taxon>
        <taxon>Bacteroidaceae</taxon>
        <taxon>Bacteroides</taxon>
    </lineage>
</organism>
<dbReference type="SUPFAM" id="SSF50998">
    <property type="entry name" value="Quinoprotein alcohol dehydrogenase-like"/>
    <property type="match status" value="1"/>
</dbReference>
<evidence type="ECO:0000259" key="6">
    <source>
        <dbReference type="PROSITE" id="PS01124"/>
    </source>
</evidence>
<dbReference type="AlphaFoldDB" id="A0A380YMG0"/>
<evidence type="ECO:0000256" key="5">
    <source>
        <dbReference type="SAM" id="Phobius"/>
    </source>
</evidence>
<keyword evidence="7" id="KW-0808">Transferase</keyword>
<dbReference type="SUPFAM" id="SSF46689">
    <property type="entry name" value="Homeodomain-like"/>
    <property type="match status" value="1"/>
</dbReference>
<keyword evidence="2" id="KW-0238">DNA-binding</keyword>
<keyword evidence="3" id="KW-0804">Transcription</keyword>
<dbReference type="InterPro" id="IPR009057">
    <property type="entry name" value="Homeodomain-like_sf"/>
</dbReference>
<dbReference type="RefSeq" id="WP_004290228.1">
    <property type="nucleotide sequence ID" value="NZ_CABKNQ010000018.1"/>
</dbReference>
<keyword evidence="1" id="KW-0805">Transcription regulation</keyword>
<dbReference type="InterPro" id="IPR011047">
    <property type="entry name" value="Quinoprotein_ADH-like_sf"/>
</dbReference>
<keyword evidence="5" id="KW-0472">Membrane</keyword>
<dbReference type="PANTHER" id="PTHR43280">
    <property type="entry name" value="ARAC-FAMILY TRANSCRIPTIONAL REGULATOR"/>
    <property type="match status" value="1"/>
</dbReference>